<dbReference type="Pfam" id="PF13426">
    <property type="entry name" value="PAS_9"/>
    <property type="match status" value="2"/>
</dbReference>
<feature type="domain" description="PAS" evidence="8">
    <location>
        <begin position="374"/>
        <end position="429"/>
    </location>
</feature>
<dbReference type="InterPro" id="IPR001610">
    <property type="entry name" value="PAC"/>
</dbReference>
<dbReference type="SMART" id="SM00086">
    <property type="entry name" value="PAC"/>
    <property type="match status" value="2"/>
</dbReference>
<comment type="catalytic activity">
    <reaction evidence="1">
        <text>ATP + protein L-histidine = ADP + protein N-phospho-L-histidine.</text>
        <dbReference type="EC" id="2.7.13.3"/>
    </reaction>
</comment>
<feature type="domain" description="Response regulatory" evidence="7">
    <location>
        <begin position="764"/>
        <end position="883"/>
    </location>
</feature>
<keyword evidence="11" id="KW-1185">Reference proteome</keyword>
<dbReference type="Pfam" id="PF00072">
    <property type="entry name" value="Response_reg"/>
    <property type="match status" value="1"/>
</dbReference>
<dbReference type="Pfam" id="PF08447">
    <property type="entry name" value="PAS_3"/>
    <property type="match status" value="1"/>
</dbReference>
<dbReference type="InterPro" id="IPR003594">
    <property type="entry name" value="HATPase_dom"/>
</dbReference>
<dbReference type="InterPro" id="IPR005467">
    <property type="entry name" value="His_kinase_dom"/>
</dbReference>
<dbReference type="SUPFAM" id="SSF47384">
    <property type="entry name" value="Homodimeric domain of signal transducing histidine kinase"/>
    <property type="match status" value="1"/>
</dbReference>
<dbReference type="Pfam" id="PF00512">
    <property type="entry name" value="HisKA"/>
    <property type="match status" value="1"/>
</dbReference>
<feature type="domain" description="PAC" evidence="9">
    <location>
        <begin position="194"/>
        <end position="248"/>
    </location>
</feature>
<organism evidence="10 11">
    <name type="scientific">Pseudodesulfovibrio sediminis</name>
    <dbReference type="NCBI Taxonomy" id="2810563"/>
    <lineage>
        <taxon>Bacteria</taxon>
        <taxon>Pseudomonadati</taxon>
        <taxon>Thermodesulfobacteriota</taxon>
        <taxon>Desulfovibrionia</taxon>
        <taxon>Desulfovibrionales</taxon>
        <taxon>Desulfovibrionaceae</taxon>
    </lineage>
</organism>
<dbReference type="NCBIfam" id="TIGR00229">
    <property type="entry name" value="sensory_box"/>
    <property type="match status" value="3"/>
</dbReference>
<evidence type="ECO:0000313" key="10">
    <source>
        <dbReference type="EMBL" id="BCS89598.1"/>
    </source>
</evidence>
<dbReference type="InterPro" id="IPR011006">
    <property type="entry name" value="CheY-like_superfamily"/>
</dbReference>
<dbReference type="EC" id="2.7.13.3" evidence="2"/>
<reference evidence="10" key="1">
    <citation type="journal article" date="2022" name="Arch. Microbiol.">
        <title>Pseudodesulfovibrio sediminis sp. nov., a mesophilic and neutrophilic sulfate-reducing bacterium isolated from sediment of a brackish lake.</title>
        <authorList>
            <person name="Takahashi A."/>
            <person name="Kojima H."/>
            <person name="Watanabe M."/>
            <person name="Fukui M."/>
        </authorList>
    </citation>
    <scope>NUCLEOTIDE SEQUENCE</scope>
    <source>
        <strain evidence="10">SF6</strain>
    </source>
</reference>
<dbReference type="PROSITE" id="PS50113">
    <property type="entry name" value="PAC"/>
    <property type="match status" value="2"/>
</dbReference>
<gene>
    <name evidence="10" type="ORF">PSDVSF_28400</name>
</gene>
<dbReference type="Pfam" id="PF08448">
    <property type="entry name" value="PAS_4"/>
    <property type="match status" value="1"/>
</dbReference>
<dbReference type="CDD" id="cd00082">
    <property type="entry name" value="HisKA"/>
    <property type="match status" value="1"/>
</dbReference>
<dbReference type="InterPro" id="IPR003661">
    <property type="entry name" value="HisK_dim/P_dom"/>
</dbReference>
<dbReference type="PANTHER" id="PTHR45339:SF1">
    <property type="entry name" value="HYBRID SIGNAL TRANSDUCTION HISTIDINE KINASE J"/>
    <property type="match status" value="1"/>
</dbReference>
<dbReference type="PANTHER" id="PTHR45339">
    <property type="entry name" value="HYBRID SIGNAL TRANSDUCTION HISTIDINE KINASE J"/>
    <property type="match status" value="1"/>
</dbReference>
<evidence type="ECO:0000259" key="9">
    <source>
        <dbReference type="PROSITE" id="PS50113"/>
    </source>
</evidence>
<keyword evidence="3 5" id="KW-0597">Phosphoprotein</keyword>
<feature type="domain" description="Histidine kinase" evidence="6">
    <location>
        <begin position="519"/>
        <end position="741"/>
    </location>
</feature>
<evidence type="ECO:0000256" key="2">
    <source>
        <dbReference type="ARBA" id="ARBA00012438"/>
    </source>
</evidence>
<protein>
    <recommendedName>
        <fullName evidence="2">histidine kinase</fullName>
        <ecNumber evidence="2">2.7.13.3</ecNumber>
    </recommendedName>
</protein>
<proteinExistence type="predicted"/>
<dbReference type="InterPro" id="IPR000700">
    <property type="entry name" value="PAS-assoc_C"/>
</dbReference>
<evidence type="ECO:0000256" key="1">
    <source>
        <dbReference type="ARBA" id="ARBA00000085"/>
    </source>
</evidence>
<dbReference type="InterPro" id="IPR035965">
    <property type="entry name" value="PAS-like_dom_sf"/>
</dbReference>
<dbReference type="Gene3D" id="3.30.450.20">
    <property type="entry name" value="PAS domain"/>
    <property type="match status" value="4"/>
</dbReference>
<accession>A0ABN6EVR3</accession>
<evidence type="ECO:0000259" key="7">
    <source>
        <dbReference type="PROSITE" id="PS50110"/>
    </source>
</evidence>
<dbReference type="SMART" id="SM00091">
    <property type="entry name" value="PAS"/>
    <property type="match status" value="4"/>
</dbReference>
<dbReference type="PROSITE" id="PS50109">
    <property type="entry name" value="HIS_KIN"/>
    <property type="match status" value="1"/>
</dbReference>
<dbReference type="SMART" id="SM00448">
    <property type="entry name" value="REC"/>
    <property type="match status" value="1"/>
</dbReference>
<dbReference type="Gene3D" id="1.10.287.130">
    <property type="match status" value="1"/>
</dbReference>
<dbReference type="Gene3D" id="3.30.565.10">
    <property type="entry name" value="Histidine kinase-like ATPase, C-terminal domain"/>
    <property type="match status" value="1"/>
</dbReference>
<name>A0ABN6EVR3_9BACT</name>
<dbReference type="Proteomes" id="UP001053296">
    <property type="component" value="Chromosome"/>
</dbReference>
<dbReference type="Gene3D" id="3.40.50.2300">
    <property type="match status" value="1"/>
</dbReference>
<dbReference type="InterPro" id="IPR000014">
    <property type="entry name" value="PAS"/>
</dbReference>
<dbReference type="InterPro" id="IPR036890">
    <property type="entry name" value="HATPase_C_sf"/>
</dbReference>
<dbReference type="InterPro" id="IPR036097">
    <property type="entry name" value="HisK_dim/P_sf"/>
</dbReference>
<dbReference type="Pfam" id="PF02518">
    <property type="entry name" value="HATPase_c"/>
    <property type="match status" value="1"/>
</dbReference>
<evidence type="ECO:0000313" key="11">
    <source>
        <dbReference type="Proteomes" id="UP001053296"/>
    </source>
</evidence>
<dbReference type="PRINTS" id="PR00344">
    <property type="entry name" value="BCTRLSENSOR"/>
</dbReference>
<dbReference type="CDD" id="cd16922">
    <property type="entry name" value="HATPase_EvgS-ArcB-TorS-like"/>
    <property type="match status" value="1"/>
</dbReference>
<dbReference type="EMBL" id="AP024485">
    <property type="protein sequence ID" value="BCS89598.1"/>
    <property type="molecule type" value="Genomic_DNA"/>
</dbReference>
<evidence type="ECO:0000256" key="4">
    <source>
        <dbReference type="ARBA" id="ARBA00023012"/>
    </source>
</evidence>
<feature type="modified residue" description="4-aspartylphosphate" evidence="5">
    <location>
        <position position="813"/>
    </location>
</feature>
<dbReference type="SMART" id="SM00387">
    <property type="entry name" value="HATPase_c"/>
    <property type="match status" value="1"/>
</dbReference>
<dbReference type="InterPro" id="IPR004358">
    <property type="entry name" value="Sig_transdc_His_kin-like_C"/>
</dbReference>
<dbReference type="InterPro" id="IPR013656">
    <property type="entry name" value="PAS_4"/>
</dbReference>
<dbReference type="InterPro" id="IPR001789">
    <property type="entry name" value="Sig_transdc_resp-reg_receiver"/>
</dbReference>
<feature type="domain" description="PAC" evidence="9">
    <location>
        <begin position="322"/>
        <end position="373"/>
    </location>
</feature>
<evidence type="ECO:0000256" key="3">
    <source>
        <dbReference type="ARBA" id="ARBA00022553"/>
    </source>
</evidence>
<dbReference type="SMART" id="SM00388">
    <property type="entry name" value="HisKA"/>
    <property type="match status" value="1"/>
</dbReference>
<evidence type="ECO:0000259" key="6">
    <source>
        <dbReference type="PROSITE" id="PS50109"/>
    </source>
</evidence>
<dbReference type="SUPFAM" id="SSF55785">
    <property type="entry name" value="PYP-like sensor domain (PAS domain)"/>
    <property type="match status" value="4"/>
</dbReference>
<dbReference type="RefSeq" id="WP_229591565.1">
    <property type="nucleotide sequence ID" value="NZ_AP024485.1"/>
</dbReference>
<dbReference type="PROSITE" id="PS50112">
    <property type="entry name" value="PAS"/>
    <property type="match status" value="1"/>
</dbReference>
<dbReference type="SUPFAM" id="SSF55874">
    <property type="entry name" value="ATPase domain of HSP90 chaperone/DNA topoisomerase II/histidine kinase"/>
    <property type="match status" value="1"/>
</dbReference>
<dbReference type="PROSITE" id="PS50110">
    <property type="entry name" value="RESPONSE_REGULATORY"/>
    <property type="match status" value="1"/>
</dbReference>
<dbReference type="InterPro" id="IPR013655">
    <property type="entry name" value="PAS_fold_3"/>
</dbReference>
<keyword evidence="4" id="KW-0902">Two-component regulatory system</keyword>
<evidence type="ECO:0000259" key="8">
    <source>
        <dbReference type="PROSITE" id="PS50112"/>
    </source>
</evidence>
<dbReference type="CDD" id="cd17546">
    <property type="entry name" value="REC_hyHK_CKI1_RcsC-like"/>
    <property type="match status" value="1"/>
</dbReference>
<evidence type="ECO:0000256" key="5">
    <source>
        <dbReference type="PROSITE-ProRule" id="PRU00169"/>
    </source>
</evidence>
<sequence length="895" mass="100848">MSVYDLQTIFDQSKDIIAVLDLDLRYVMANLEYCRYWSKERDEVLGTHLVDVIGEKPFDSLVQGCMQRCVKGEVVHFEKWLDFPAVGRRFMDVKYTPYRDESDTIIGVCLMSRDATERMEYIEAVKNERNKFDGILTSLNLGVALYNPNLTIQWANRFMYEMYPCQDMVGHKCHEMFWGKKHTCDDCPALKSLESGETHSVERYVDNQDRWISLTSIPIKNDRGEIVQILAHVVDITEKKWSLNKLEAREAELASIFRTTQVGIGVVKDRVVLQGNDYFFSMLGYERNELLGQNVREIYSTQEEYDYVGFSGYAKMEEETTATMETQLVCKDGSLRDAMITITPLIPGQPEAGVTFVGMDITDFKRADKALHQSEQRFKQLFEDVNMIAVQGYDHSRHVVYWNPASEHMYGFTREEAMGQLLENLIIPDFMQDAVKQGHAAWVNDGVAIPAGELDLTHKDGHLVRVYSSHVMQETASGEKIMYCLDVDLTEIKRIHSQLVLAKEEAEFANKAKSEFLANMSHEIRTPLNGIQGMLTLMQGTNLDSVQREYAQAGVESAVRLNRLLSDILDISRVEAGMMDVEYVPFNLHEAVQHVGTMFKLSFEEAQIHLHCSVADDVPEYVVGDSARLQQVLTNLVGNALKFTESGEVRVEVSLLPSVSEGTHRVYFSVSDTGIGISDDKLKTLFEPFVQGSQGYARKYQGAGLGLSICKRLMSLMNGHMAMESVLGQGSTVHMVVTFGEKKSQDTSDSPYLTQNDGLSFGLNVLLAEDDNVNRMVGQRQLEKAGCMVSIASNGVEAIEKLRKQQFDAVYMDIQMPEMDGVDATRCVRAGVAGVENRDVPIFALTAYSMIGDKAKFMNVGMDDYIPKPMEVEDLLRTLHLAMQKKYGTGDEPAP</sequence>
<dbReference type="CDD" id="cd00130">
    <property type="entry name" value="PAS"/>
    <property type="match status" value="2"/>
</dbReference>
<dbReference type="SUPFAM" id="SSF52172">
    <property type="entry name" value="CheY-like"/>
    <property type="match status" value="1"/>
</dbReference>